<dbReference type="EMBL" id="LARY01000001">
    <property type="protein sequence ID" value="RDX02484.1"/>
    <property type="molecule type" value="Genomic_DNA"/>
</dbReference>
<evidence type="ECO:0000256" key="12">
    <source>
        <dbReference type="ARBA" id="ARBA00023136"/>
    </source>
</evidence>
<dbReference type="Gene3D" id="1.20.5.1930">
    <property type="match status" value="1"/>
</dbReference>
<dbReference type="RefSeq" id="WP_115752168.1">
    <property type="nucleotide sequence ID" value="NZ_LARY01000001.1"/>
</dbReference>
<dbReference type="GO" id="GO:0046983">
    <property type="term" value="F:protein dimerization activity"/>
    <property type="evidence" value="ECO:0007669"/>
    <property type="project" value="InterPro"/>
</dbReference>
<evidence type="ECO:0000256" key="13">
    <source>
        <dbReference type="PIRNR" id="PIRNR037431"/>
    </source>
</evidence>
<reference evidence="17" key="1">
    <citation type="submission" date="2015-04" db="EMBL/GenBank/DDBJ databases">
        <authorList>
            <person name="Schardt J."/>
            <person name="Mueller-Herbst S."/>
            <person name="Scherer S."/>
            <person name="Huptas C."/>
        </authorList>
    </citation>
    <scope>NUCLEOTIDE SEQUENCE [LARGE SCALE GENOMIC DNA]</scope>
    <source>
        <strain evidence="17">Kiel-L1</strain>
    </source>
</reference>
<evidence type="ECO:0000313" key="17">
    <source>
        <dbReference type="Proteomes" id="UP000257055"/>
    </source>
</evidence>
<dbReference type="SMART" id="SM00387">
    <property type="entry name" value="HATPase_c"/>
    <property type="match status" value="1"/>
</dbReference>
<dbReference type="Proteomes" id="UP000257055">
    <property type="component" value="Unassembled WGS sequence"/>
</dbReference>
<proteinExistence type="predicted"/>
<dbReference type="EC" id="2.7.13.3" evidence="13"/>
<comment type="caution">
    <text evidence="16">The sequence shown here is derived from an EMBL/GenBank/DDBJ whole genome shotgun (WGS) entry which is preliminary data.</text>
</comment>
<evidence type="ECO:0000256" key="5">
    <source>
        <dbReference type="ARBA" id="ARBA00022679"/>
    </source>
</evidence>
<evidence type="ECO:0000256" key="1">
    <source>
        <dbReference type="ARBA" id="ARBA00000085"/>
    </source>
</evidence>
<keyword evidence="6 14" id="KW-0812">Transmembrane</keyword>
<dbReference type="Pfam" id="PF02518">
    <property type="entry name" value="HATPase_c"/>
    <property type="match status" value="1"/>
</dbReference>
<dbReference type="PANTHER" id="PTHR24421:SF37">
    <property type="entry name" value="SENSOR HISTIDINE KINASE NARS"/>
    <property type="match status" value="1"/>
</dbReference>
<dbReference type="GO" id="GO:0005886">
    <property type="term" value="C:plasma membrane"/>
    <property type="evidence" value="ECO:0007669"/>
    <property type="project" value="UniProtKB-SubCell"/>
</dbReference>
<feature type="transmembrane region" description="Helical" evidence="14">
    <location>
        <begin position="7"/>
        <end position="28"/>
    </location>
</feature>
<dbReference type="SUPFAM" id="SSF55874">
    <property type="entry name" value="ATPase domain of HSP90 chaperone/DNA topoisomerase II/histidine kinase"/>
    <property type="match status" value="1"/>
</dbReference>
<sequence length="350" mass="39897">MTYTRTQMILCSSLIFATSMIGSLIYFFVSDLTWYEFLIGVKILYLPFVIFVPLTSILAGLMVGAVSGYLIKQKFEGIDFEIRLLEQGDLEKKFQEEENLVEVAQVYKQIDRLRDKMKSQTLLTQKIANEKAEISGETKEAILSEERHRIARELHDSVSQQLFAAMMLLSALNEQVAKDDSPVLKKQLRMVESIVNESQSEMRALLLHLRPTQLEGKSLKKGMEQLLKELTTKLPIKVEWQIENLQLQKGIEDHLFRIVQELLSNTLRHSKAGLLEVRFVEIDNMAVLKVVDDGVGFDMNAVPQGSYGLQNMRERVQEFGGTIKIISFPNKGTSVEIKIPLVAEKEVDEE</sequence>
<dbReference type="InterPro" id="IPR036890">
    <property type="entry name" value="HATPase_C_sf"/>
</dbReference>
<feature type="domain" description="Histidine kinase" evidence="15">
    <location>
        <begin position="149"/>
        <end position="343"/>
    </location>
</feature>
<evidence type="ECO:0000256" key="9">
    <source>
        <dbReference type="ARBA" id="ARBA00022840"/>
    </source>
</evidence>
<dbReference type="Gene3D" id="3.30.565.10">
    <property type="entry name" value="Histidine kinase-like ATPase, C-terminal domain"/>
    <property type="match status" value="1"/>
</dbReference>
<evidence type="ECO:0000256" key="10">
    <source>
        <dbReference type="ARBA" id="ARBA00022989"/>
    </source>
</evidence>
<dbReference type="PIRSF" id="PIRSF037431">
    <property type="entry name" value="STHK_LiaS"/>
    <property type="match status" value="1"/>
</dbReference>
<evidence type="ECO:0000256" key="14">
    <source>
        <dbReference type="SAM" id="Phobius"/>
    </source>
</evidence>
<keyword evidence="4" id="KW-0597">Phosphoprotein</keyword>
<keyword evidence="9 13" id="KW-0067">ATP-binding</keyword>
<keyword evidence="17" id="KW-1185">Reference proteome</keyword>
<evidence type="ECO:0000256" key="7">
    <source>
        <dbReference type="ARBA" id="ARBA00022741"/>
    </source>
</evidence>
<dbReference type="InterPro" id="IPR050482">
    <property type="entry name" value="Sensor_HK_TwoCompSys"/>
</dbReference>
<evidence type="ECO:0000256" key="2">
    <source>
        <dbReference type="ARBA" id="ARBA00004651"/>
    </source>
</evidence>
<evidence type="ECO:0000256" key="3">
    <source>
        <dbReference type="ARBA" id="ARBA00022475"/>
    </source>
</evidence>
<comment type="catalytic activity">
    <reaction evidence="1 13">
        <text>ATP + protein L-histidine = ADP + protein N-phospho-L-histidine.</text>
        <dbReference type="EC" id="2.7.13.3"/>
    </reaction>
</comment>
<evidence type="ECO:0000256" key="11">
    <source>
        <dbReference type="ARBA" id="ARBA00023012"/>
    </source>
</evidence>
<evidence type="ECO:0000256" key="4">
    <source>
        <dbReference type="ARBA" id="ARBA00022553"/>
    </source>
</evidence>
<keyword evidence="10 14" id="KW-1133">Transmembrane helix</keyword>
<evidence type="ECO:0000313" key="16">
    <source>
        <dbReference type="EMBL" id="RDX02484.1"/>
    </source>
</evidence>
<dbReference type="CDD" id="cd16917">
    <property type="entry name" value="HATPase_UhpB-NarQ-NarX-like"/>
    <property type="match status" value="1"/>
</dbReference>
<keyword evidence="11 13" id="KW-0902">Two-component regulatory system</keyword>
<name>A0A3D8TWL8_9LIST</name>
<evidence type="ECO:0000259" key="15">
    <source>
        <dbReference type="PROSITE" id="PS50109"/>
    </source>
</evidence>
<keyword evidence="7 13" id="KW-0547">Nucleotide-binding</keyword>
<accession>A0A3D8TWL8</accession>
<protein>
    <recommendedName>
        <fullName evidence="13">Sensor histidine kinase</fullName>
        <ecNumber evidence="13">2.7.13.3</ecNumber>
    </recommendedName>
</protein>
<dbReference type="Pfam" id="PF07730">
    <property type="entry name" value="HisKA_3"/>
    <property type="match status" value="1"/>
</dbReference>
<keyword evidence="12 13" id="KW-0472">Membrane</keyword>
<dbReference type="PANTHER" id="PTHR24421">
    <property type="entry name" value="NITRATE/NITRITE SENSOR PROTEIN NARX-RELATED"/>
    <property type="match status" value="1"/>
</dbReference>
<keyword evidence="5 13" id="KW-0808">Transferase</keyword>
<dbReference type="InterPro" id="IPR005467">
    <property type="entry name" value="His_kinase_dom"/>
</dbReference>
<feature type="transmembrane region" description="Helical" evidence="14">
    <location>
        <begin position="48"/>
        <end position="71"/>
    </location>
</feature>
<dbReference type="InterPro" id="IPR017202">
    <property type="entry name" value="LiaS/VraS"/>
</dbReference>
<keyword evidence="3 13" id="KW-1003">Cell membrane</keyword>
<dbReference type="InterPro" id="IPR011712">
    <property type="entry name" value="Sig_transdc_His_kin_sub3_dim/P"/>
</dbReference>
<evidence type="ECO:0000256" key="6">
    <source>
        <dbReference type="ARBA" id="ARBA00022692"/>
    </source>
</evidence>
<dbReference type="GO" id="GO:0000155">
    <property type="term" value="F:phosphorelay sensor kinase activity"/>
    <property type="evidence" value="ECO:0007669"/>
    <property type="project" value="UniProtKB-UniRule"/>
</dbReference>
<dbReference type="AlphaFoldDB" id="A0A3D8TWL8"/>
<gene>
    <name evidence="16" type="ORF">UR08_02935</name>
</gene>
<dbReference type="InterPro" id="IPR003594">
    <property type="entry name" value="HATPase_dom"/>
</dbReference>
<keyword evidence="8 13" id="KW-0418">Kinase</keyword>
<evidence type="ECO:0000256" key="8">
    <source>
        <dbReference type="ARBA" id="ARBA00022777"/>
    </source>
</evidence>
<comment type="subcellular location">
    <subcellularLocation>
        <location evidence="2 13">Cell membrane</location>
        <topology evidence="2 13">Multi-pass membrane protein</topology>
    </subcellularLocation>
</comment>
<dbReference type="GO" id="GO:0005524">
    <property type="term" value="F:ATP binding"/>
    <property type="evidence" value="ECO:0007669"/>
    <property type="project" value="UniProtKB-UniRule"/>
</dbReference>
<organism evidence="16 17">
    <name type="scientific">Listeria kieliensis</name>
    <dbReference type="NCBI Taxonomy" id="1621700"/>
    <lineage>
        <taxon>Bacteria</taxon>
        <taxon>Bacillati</taxon>
        <taxon>Bacillota</taxon>
        <taxon>Bacilli</taxon>
        <taxon>Bacillales</taxon>
        <taxon>Listeriaceae</taxon>
        <taxon>Listeria</taxon>
    </lineage>
</organism>
<dbReference type="PROSITE" id="PS50109">
    <property type="entry name" value="HIS_KIN"/>
    <property type="match status" value="1"/>
</dbReference>